<dbReference type="Gene3D" id="2.60.120.1140">
    <property type="entry name" value="Protein of unknown function DUF192"/>
    <property type="match status" value="1"/>
</dbReference>
<dbReference type="RefSeq" id="WP_136540612.1">
    <property type="nucleotide sequence ID" value="NZ_STGU01000005.1"/>
</dbReference>
<organism evidence="1 2">
    <name type="scientific">Rhizobium rosettiformans W3</name>
    <dbReference type="NCBI Taxonomy" id="538378"/>
    <lineage>
        <taxon>Bacteria</taxon>
        <taxon>Pseudomonadati</taxon>
        <taxon>Pseudomonadota</taxon>
        <taxon>Alphaproteobacteria</taxon>
        <taxon>Hyphomicrobiales</taxon>
        <taxon>Rhizobiaceae</taxon>
        <taxon>Rhizobium/Agrobacterium group</taxon>
        <taxon>Rhizobium</taxon>
    </lineage>
</organism>
<protein>
    <submittedName>
        <fullName evidence="1">DUF192 domain-containing protein</fullName>
    </submittedName>
</protein>
<gene>
    <name evidence="1" type="ORF">FAA86_11255</name>
</gene>
<proteinExistence type="predicted"/>
<accession>A0A4V6T6K0</accession>
<dbReference type="EMBL" id="STGU01000005">
    <property type="protein sequence ID" value="THV35906.1"/>
    <property type="molecule type" value="Genomic_DNA"/>
</dbReference>
<dbReference type="InterPro" id="IPR003795">
    <property type="entry name" value="DUF192"/>
</dbReference>
<comment type="caution">
    <text evidence="1">The sequence shown here is derived from an EMBL/GenBank/DDBJ whole genome shotgun (WGS) entry which is preliminary data.</text>
</comment>
<dbReference type="Proteomes" id="UP000307378">
    <property type="component" value="Unassembled WGS sequence"/>
</dbReference>
<reference evidence="1 2" key="1">
    <citation type="submission" date="2019-04" db="EMBL/GenBank/DDBJ databases">
        <title>genome sequence of strain W3.</title>
        <authorList>
            <person name="Gao J."/>
            <person name="Sun J."/>
        </authorList>
    </citation>
    <scope>NUCLEOTIDE SEQUENCE [LARGE SCALE GENOMIC DNA]</scope>
    <source>
        <strain evidence="1 2">W3</strain>
    </source>
</reference>
<dbReference type="PANTHER" id="PTHR37953">
    <property type="entry name" value="UPF0127 PROTEIN MJ1496"/>
    <property type="match status" value="1"/>
</dbReference>
<dbReference type="Pfam" id="PF02643">
    <property type="entry name" value="DUF192"/>
    <property type="match status" value="1"/>
</dbReference>
<dbReference type="PANTHER" id="PTHR37953:SF1">
    <property type="entry name" value="UPF0127 PROTEIN MJ1496"/>
    <property type="match status" value="1"/>
</dbReference>
<evidence type="ECO:0000313" key="2">
    <source>
        <dbReference type="Proteomes" id="UP000307378"/>
    </source>
</evidence>
<dbReference type="AlphaFoldDB" id="A0A4V6T6K0"/>
<sequence>MSIVRDILRSAITALFAFLLLAGAVLAEVNFERGQLAFETASGDRITFDVEWALTSEQRARGLMERPALPDRTGMLFDFGETRMVTMWMANTPASLDMIFIDETGRIVRIAERTTPMSESIVSSGEPVRYALEIRGGHAAELGLEPSARLVLPLDLPK</sequence>
<name>A0A4V6T6K0_9HYPH</name>
<evidence type="ECO:0000313" key="1">
    <source>
        <dbReference type="EMBL" id="THV35906.1"/>
    </source>
</evidence>
<dbReference type="InterPro" id="IPR038695">
    <property type="entry name" value="Saro_0823-like_sf"/>
</dbReference>